<evidence type="ECO:0000256" key="2">
    <source>
        <dbReference type="ARBA" id="ARBA00006024"/>
    </source>
</evidence>
<dbReference type="SUPFAM" id="SSF56784">
    <property type="entry name" value="HAD-like"/>
    <property type="match status" value="1"/>
</dbReference>
<dbReference type="GO" id="GO:0005524">
    <property type="term" value="F:ATP binding"/>
    <property type="evidence" value="ECO:0007669"/>
    <property type="project" value="UniProtKB-UniRule"/>
</dbReference>
<feature type="region of interest" description="Disordered" evidence="19">
    <location>
        <begin position="1073"/>
        <end position="1099"/>
    </location>
</feature>
<dbReference type="InterPro" id="IPR006122">
    <property type="entry name" value="HMA_Cu_ion-bd"/>
</dbReference>
<dbReference type="Gene3D" id="2.70.150.10">
    <property type="entry name" value="Calcium-transporting ATPase, cytoplasmic transduction domain A"/>
    <property type="match status" value="1"/>
</dbReference>
<keyword evidence="10 18" id="KW-0067">ATP-binding</keyword>
<evidence type="ECO:0000256" key="16">
    <source>
        <dbReference type="ARBA" id="ARBA00023136"/>
    </source>
</evidence>
<dbReference type="PROSITE" id="PS01229">
    <property type="entry name" value="COF_2"/>
    <property type="match status" value="1"/>
</dbReference>
<feature type="transmembrane region" description="Helical" evidence="18">
    <location>
        <begin position="697"/>
        <end position="722"/>
    </location>
</feature>
<dbReference type="SFLD" id="SFLDF00027">
    <property type="entry name" value="p-type_atpase"/>
    <property type="match status" value="1"/>
</dbReference>
<dbReference type="FunFam" id="2.70.150.10:FF:000002">
    <property type="entry name" value="Copper-transporting ATPase 1, putative"/>
    <property type="match status" value="1"/>
</dbReference>
<evidence type="ECO:0000256" key="12">
    <source>
        <dbReference type="ARBA" id="ARBA00022967"/>
    </source>
</evidence>
<keyword evidence="7" id="KW-0677">Repeat</keyword>
<dbReference type="GO" id="GO:0140581">
    <property type="term" value="F:P-type monovalent copper transporter activity"/>
    <property type="evidence" value="ECO:0007669"/>
    <property type="project" value="UniProtKB-EC"/>
</dbReference>
<keyword evidence="14" id="KW-0186">Copper</keyword>
<keyword evidence="8 18" id="KW-0547">Nucleotide-binding</keyword>
<keyword evidence="13 18" id="KW-1133">Transmembrane helix</keyword>
<dbReference type="NCBIfam" id="TIGR01511">
    <property type="entry name" value="ATPase-IB1_Cu"/>
    <property type="match status" value="1"/>
</dbReference>
<dbReference type="GO" id="GO:0055070">
    <property type="term" value="P:copper ion homeostasis"/>
    <property type="evidence" value="ECO:0007669"/>
    <property type="project" value="TreeGrafter"/>
</dbReference>
<feature type="transmembrane region" description="Helical" evidence="18">
    <location>
        <begin position="435"/>
        <end position="452"/>
    </location>
</feature>
<feature type="transmembrane region" description="Helical" evidence="18">
    <location>
        <begin position="1011"/>
        <end position="1033"/>
    </location>
</feature>
<name>A0A9W6TVB6_9STRA</name>
<dbReference type="NCBIfam" id="TIGR01525">
    <property type="entry name" value="ATPase-IB_hvy"/>
    <property type="match status" value="1"/>
</dbReference>
<dbReference type="Gene3D" id="3.30.70.100">
    <property type="match status" value="4"/>
</dbReference>
<organism evidence="21 22">
    <name type="scientific">Phytophthora lilii</name>
    <dbReference type="NCBI Taxonomy" id="2077276"/>
    <lineage>
        <taxon>Eukaryota</taxon>
        <taxon>Sar</taxon>
        <taxon>Stramenopiles</taxon>
        <taxon>Oomycota</taxon>
        <taxon>Peronosporomycetes</taxon>
        <taxon>Peronosporales</taxon>
        <taxon>Peronosporaceae</taxon>
        <taxon>Phytophthora</taxon>
    </lineage>
</organism>
<evidence type="ECO:0000256" key="14">
    <source>
        <dbReference type="ARBA" id="ARBA00023008"/>
    </source>
</evidence>
<dbReference type="SUPFAM" id="SSF81665">
    <property type="entry name" value="Calcium ATPase, transmembrane domain M"/>
    <property type="match status" value="1"/>
</dbReference>
<evidence type="ECO:0000256" key="1">
    <source>
        <dbReference type="ARBA" id="ARBA00004127"/>
    </source>
</evidence>
<dbReference type="InterPro" id="IPR023299">
    <property type="entry name" value="ATPase_P-typ_cyto_dom_N"/>
</dbReference>
<dbReference type="InterPro" id="IPR017969">
    <property type="entry name" value="Heavy-metal-associated_CS"/>
</dbReference>
<evidence type="ECO:0000256" key="6">
    <source>
        <dbReference type="ARBA" id="ARBA00022723"/>
    </source>
</evidence>
<evidence type="ECO:0000256" key="3">
    <source>
        <dbReference type="ARBA" id="ARBA00012517"/>
    </source>
</evidence>
<keyword evidence="16 18" id="KW-0472">Membrane</keyword>
<evidence type="ECO:0000256" key="7">
    <source>
        <dbReference type="ARBA" id="ARBA00022737"/>
    </source>
</evidence>
<dbReference type="InterPro" id="IPR018303">
    <property type="entry name" value="ATPase_P-typ_P_site"/>
</dbReference>
<dbReference type="InterPro" id="IPR044492">
    <property type="entry name" value="P_typ_ATPase_HD_dom"/>
</dbReference>
<evidence type="ECO:0000256" key="5">
    <source>
        <dbReference type="ARBA" id="ARBA00022692"/>
    </source>
</evidence>
<dbReference type="InterPro" id="IPR023214">
    <property type="entry name" value="HAD_sf"/>
</dbReference>
<dbReference type="Gene3D" id="3.40.50.1000">
    <property type="entry name" value="HAD superfamily/HAD-like"/>
    <property type="match status" value="1"/>
</dbReference>
<dbReference type="InterPro" id="IPR036163">
    <property type="entry name" value="HMA_dom_sf"/>
</dbReference>
<accession>A0A9W6TVB6</accession>
<dbReference type="PROSITE" id="PS50846">
    <property type="entry name" value="HMA_2"/>
    <property type="match status" value="4"/>
</dbReference>
<dbReference type="GO" id="GO:0016020">
    <property type="term" value="C:membrane"/>
    <property type="evidence" value="ECO:0007669"/>
    <property type="project" value="UniProtKB-SubCell"/>
</dbReference>
<keyword evidence="15" id="KW-0406">Ion transport</keyword>
<dbReference type="NCBIfam" id="TIGR00003">
    <property type="entry name" value="copper ion binding protein"/>
    <property type="match status" value="2"/>
</dbReference>
<comment type="subcellular location">
    <subcellularLocation>
        <location evidence="1">Endomembrane system</location>
        <topology evidence="1">Multi-pass membrane protein</topology>
    </subcellularLocation>
    <subcellularLocation>
        <location evidence="18">Membrane</location>
    </subcellularLocation>
</comment>
<evidence type="ECO:0000256" key="15">
    <source>
        <dbReference type="ARBA" id="ARBA00023065"/>
    </source>
</evidence>
<feature type="transmembrane region" description="Helical" evidence="18">
    <location>
        <begin position="1039"/>
        <end position="1059"/>
    </location>
</feature>
<protein>
    <recommendedName>
        <fullName evidence="3">P-type Cu(+) transporter</fullName>
        <ecNumber evidence="3">7.2.2.8</ecNumber>
    </recommendedName>
    <alternativeName>
        <fullName evidence="17">Protein HEAVY METAL ATPASE 5</fullName>
    </alternativeName>
</protein>
<evidence type="ECO:0000256" key="10">
    <source>
        <dbReference type="ARBA" id="ARBA00022840"/>
    </source>
</evidence>
<dbReference type="InterPro" id="IPR006121">
    <property type="entry name" value="HMA_dom"/>
</dbReference>
<dbReference type="PRINTS" id="PR00942">
    <property type="entry name" value="CUATPASEI"/>
</dbReference>
<dbReference type="Pfam" id="PF00702">
    <property type="entry name" value="Hydrolase"/>
    <property type="match status" value="1"/>
</dbReference>
<evidence type="ECO:0000256" key="11">
    <source>
        <dbReference type="ARBA" id="ARBA00022842"/>
    </source>
</evidence>
<feature type="transmembrane region" description="Helical" evidence="18">
    <location>
        <begin position="662"/>
        <end position="685"/>
    </location>
</feature>
<reference evidence="21" key="1">
    <citation type="submission" date="2023-04" db="EMBL/GenBank/DDBJ databases">
        <title>Phytophthora lilii NBRC 32176.</title>
        <authorList>
            <person name="Ichikawa N."/>
            <person name="Sato H."/>
            <person name="Tonouchi N."/>
        </authorList>
    </citation>
    <scope>NUCLEOTIDE SEQUENCE</scope>
    <source>
        <strain evidence="21">NBRC 32176</strain>
    </source>
</reference>
<gene>
    <name evidence="21" type="ORF">Plil01_000805900</name>
</gene>
<feature type="domain" description="HMA" evidence="20">
    <location>
        <begin position="26"/>
        <end position="93"/>
    </location>
</feature>
<comment type="caution">
    <text evidence="21">The sequence shown here is derived from an EMBL/GenBank/DDBJ whole genome shotgun (WGS) entry which is preliminary data.</text>
</comment>
<feature type="transmembrane region" description="Helical" evidence="18">
    <location>
        <begin position="500"/>
        <end position="522"/>
    </location>
</feature>
<dbReference type="GO" id="GO:0012505">
    <property type="term" value="C:endomembrane system"/>
    <property type="evidence" value="ECO:0007669"/>
    <property type="project" value="UniProtKB-SubCell"/>
</dbReference>
<dbReference type="Proteomes" id="UP001165083">
    <property type="component" value="Unassembled WGS sequence"/>
</dbReference>
<keyword evidence="11" id="KW-0460">Magnesium</keyword>
<dbReference type="PROSITE" id="PS00154">
    <property type="entry name" value="ATPASE_E1_E2"/>
    <property type="match status" value="1"/>
</dbReference>
<keyword evidence="5 18" id="KW-0812">Transmembrane</keyword>
<evidence type="ECO:0000256" key="17">
    <source>
        <dbReference type="ARBA" id="ARBA00077729"/>
    </source>
</evidence>
<dbReference type="SFLD" id="SFLDS00003">
    <property type="entry name" value="Haloacid_Dehalogenase"/>
    <property type="match status" value="1"/>
</dbReference>
<dbReference type="PRINTS" id="PR00943">
    <property type="entry name" value="CUATPASE"/>
</dbReference>
<keyword evidence="22" id="KW-1185">Reference proteome</keyword>
<dbReference type="PANTHER" id="PTHR43520:SF8">
    <property type="entry name" value="P-TYPE CU(+) TRANSPORTER"/>
    <property type="match status" value="1"/>
</dbReference>
<keyword evidence="6 18" id="KW-0479">Metal-binding</keyword>
<dbReference type="FunFam" id="3.30.70.100:FF:000033">
    <property type="entry name" value="Copper-transporting ATPase HMA5"/>
    <property type="match status" value="1"/>
</dbReference>
<dbReference type="SUPFAM" id="SSF55008">
    <property type="entry name" value="HMA, heavy metal-associated domain"/>
    <property type="match status" value="4"/>
</dbReference>
<dbReference type="GO" id="GO:0043682">
    <property type="term" value="F:P-type divalent copper transporter activity"/>
    <property type="evidence" value="ECO:0007669"/>
    <property type="project" value="TreeGrafter"/>
</dbReference>
<dbReference type="EC" id="7.2.2.8" evidence="3"/>
<feature type="domain" description="HMA" evidence="20">
    <location>
        <begin position="113"/>
        <end position="181"/>
    </location>
</feature>
<evidence type="ECO:0000259" key="20">
    <source>
        <dbReference type="PROSITE" id="PS50846"/>
    </source>
</evidence>
<dbReference type="OrthoDB" id="432719at2759"/>
<evidence type="ECO:0000256" key="18">
    <source>
        <dbReference type="RuleBase" id="RU362081"/>
    </source>
</evidence>
<dbReference type="CDD" id="cd00371">
    <property type="entry name" value="HMA"/>
    <property type="match status" value="4"/>
</dbReference>
<dbReference type="InterPro" id="IPR059000">
    <property type="entry name" value="ATPase_P-type_domA"/>
</dbReference>
<dbReference type="CDD" id="cd02094">
    <property type="entry name" value="P-type_ATPase_Cu-like"/>
    <property type="match status" value="1"/>
</dbReference>
<keyword evidence="9" id="KW-0187">Copper transport</keyword>
<keyword evidence="4" id="KW-0813">Transport</keyword>
<feature type="domain" description="HMA" evidence="20">
    <location>
        <begin position="229"/>
        <end position="295"/>
    </location>
</feature>
<dbReference type="PANTHER" id="PTHR43520">
    <property type="entry name" value="ATP7, ISOFORM B"/>
    <property type="match status" value="1"/>
</dbReference>
<evidence type="ECO:0000256" key="13">
    <source>
        <dbReference type="ARBA" id="ARBA00022989"/>
    </source>
</evidence>
<dbReference type="Gene3D" id="3.40.1110.10">
    <property type="entry name" value="Calcium-transporting ATPase, cytoplasmic domain N"/>
    <property type="match status" value="2"/>
</dbReference>
<proteinExistence type="inferred from homology"/>
<dbReference type="InterPro" id="IPR001757">
    <property type="entry name" value="P_typ_ATPase"/>
</dbReference>
<feature type="transmembrane region" description="Helical" evidence="18">
    <location>
        <begin position="472"/>
        <end position="494"/>
    </location>
</feature>
<feature type="domain" description="HMA" evidence="20">
    <location>
        <begin position="306"/>
        <end position="372"/>
    </location>
</feature>
<dbReference type="GO" id="GO:0016887">
    <property type="term" value="F:ATP hydrolysis activity"/>
    <property type="evidence" value="ECO:0007669"/>
    <property type="project" value="InterPro"/>
</dbReference>
<dbReference type="InterPro" id="IPR036412">
    <property type="entry name" value="HAD-like_sf"/>
</dbReference>
<evidence type="ECO:0000313" key="22">
    <source>
        <dbReference type="Proteomes" id="UP001165083"/>
    </source>
</evidence>
<evidence type="ECO:0000256" key="4">
    <source>
        <dbReference type="ARBA" id="ARBA00022448"/>
    </source>
</evidence>
<dbReference type="InterPro" id="IPR023298">
    <property type="entry name" value="ATPase_P-typ_TM_dom_sf"/>
</dbReference>
<dbReference type="InterPro" id="IPR008250">
    <property type="entry name" value="ATPase_P-typ_transduc_dom_A_sf"/>
</dbReference>
<dbReference type="FunFam" id="3.30.70.100:FF:000001">
    <property type="entry name" value="ATPase copper transporting beta"/>
    <property type="match status" value="1"/>
</dbReference>
<feature type="transmembrane region" description="Helical" evidence="18">
    <location>
        <begin position="396"/>
        <end position="415"/>
    </location>
</feature>
<sequence length="1099" mass="117569">MATAEGRVHQELTNVRRAASSEGRGRVVYLAIDGISCTNGAQQVQDTLNTADGVANAIVDLDTKQAAVYLSPDSHLTEADLIALVKSAGQKYTASVMSPVCSVEVDRSAPTSRTVLLEIEGMSCAKNCARKVQQALTETEGVVSATVDFDSKRASIEVSPERHFNDEVLLEVVQGVGSKFSARLINPDGEALPPKRVGAESNHTSDEKSFAYVDDINISIDEAVKSALAKATLLIGGMTCNSCANTVETALARLEGVQSADVSFVTEKAVVRFDKDVVDVRSLIEAVETVGYEASYVSGDDKSETGNVTLLVGGMTCNSCANSVENALKSTEGVLSVTVSFATEKAVICFDKNVIGIRALIDAVEDIGYEASYVLGTAAQQALGDQRAREIMRYRTDFLIALIFTLPILFIMLLFENITRFKHGLMSNILPGLSWEALSVAILATPVQFYSARRFHLDAWKGMKNRMLGMAFLVSMGSNVSYAYGLFTIIRAIIMDESSIANADMFMTSSVLISFVVLGKLLEATAKGKTSAALTKLMELQVKVATLLVFSTDKSRVLEEKVVPIELVQRGDILKVIRGSSIPTDGIVVYGEGRVDESMLTGESKTIKKSVGDRVLGATLNVDGLFHMEVTGIDNDTALGRIIRLVEDAQTSKAPIQAYADYISSIFVPTVLALAFVTFAVWYILDGKFVSALDFGIATLVVACPCALGLATPTAVMVGTGVGAERGVLIKGGEPLQTAHNVNTIIFDKTGTLTIGKPVVTDMLVFSKKLSSHELVTLAGSAELGSEHPLGSAITEYANSISLSLEQPTRFQGVSGKGISCLVSEHKVVIGKRAWMIDNNVKGLESHELEEATIGFQNAGKTPVFISVNGELGAVFAVADAPREEAARTLKQLHDMGVEVWMISGDNEQTALTVANQLGINRQNVMAEVLPSQKSAKVKDLQDMDRIVAMVGDGINDSPALAQADLGIAMGGGTEIAVETADMVLMKSDLFDVIIALHLSRTIFNRIRMNYVWAFGYNCLLIPLAAGVLHPVGFSIPPMFASAAMAISSVSVVVSSLLLRLYTPPKFNRDSQITKATSRLSKDQTLSAPLLSPSTMQEP</sequence>
<evidence type="ECO:0000313" key="21">
    <source>
        <dbReference type="EMBL" id="GMF20680.1"/>
    </source>
</evidence>
<dbReference type="SFLD" id="SFLDG00002">
    <property type="entry name" value="C1.7:_P-type_atpase_like"/>
    <property type="match status" value="1"/>
</dbReference>
<dbReference type="AlphaFoldDB" id="A0A9W6TVB6"/>
<evidence type="ECO:0000256" key="8">
    <source>
        <dbReference type="ARBA" id="ARBA00022741"/>
    </source>
</evidence>
<dbReference type="InterPro" id="IPR027256">
    <property type="entry name" value="P-typ_ATPase_IB"/>
</dbReference>
<dbReference type="SUPFAM" id="SSF81653">
    <property type="entry name" value="Calcium ATPase, transduction domain A"/>
    <property type="match status" value="1"/>
</dbReference>
<evidence type="ECO:0000256" key="9">
    <source>
        <dbReference type="ARBA" id="ARBA00022796"/>
    </source>
</evidence>
<dbReference type="EMBL" id="BSXW01000382">
    <property type="protein sequence ID" value="GMF20680.1"/>
    <property type="molecule type" value="Genomic_DNA"/>
</dbReference>
<keyword evidence="12" id="KW-1278">Translocase</keyword>
<dbReference type="Pfam" id="PF00122">
    <property type="entry name" value="E1-E2_ATPase"/>
    <property type="match status" value="1"/>
</dbReference>
<comment type="similarity">
    <text evidence="2 18">Belongs to the cation transport ATPase (P-type) (TC 3.A.3) family. Type IB subfamily.</text>
</comment>
<dbReference type="PRINTS" id="PR00119">
    <property type="entry name" value="CATATPASE"/>
</dbReference>
<dbReference type="Pfam" id="PF00403">
    <property type="entry name" value="HMA"/>
    <property type="match status" value="4"/>
</dbReference>
<dbReference type="NCBIfam" id="TIGR01494">
    <property type="entry name" value="ATPase_P-type"/>
    <property type="match status" value="1"/>
</dbReference>
<evidence type="ECO:0000256" key="19">
    <source>
        <dbReference type="SAM" id="MobiDB-lite"/>
    </source>
</evidence>
<dbReference type="PROSITE" id="PS01047">
    <property type="entry name" value="HMA_1"/>
    <property type="match status" value="2"/>
</dbReference>
<dbReference type="GO" id="GO:0005507">
    <property type="term" value="F:copper ion binding"/>
    <property type="evidence" value="ECO:0007669"/>
    <property type="project" value="InterPro"/>
</dbReference>